<feature type="domain" description="CD-NTase-associated protein 12/Pycsar effector protein TIR" evidence="1">
    <location>
        <begin position="178"/>
        <end position="295"/>
    </location>
</feature>
<name>A0AAX0YTA3_9GAMM</name>
<dbReference type="AlphaFoldDB" id="A0AAX0YTA3"/>
<comment type="caution">
    <text evidence="2">The sequence shown here is derived from an EMBL/GenBank/DDBJ whole genome shotgun (WGS) entry which is preliminary data.</text>
</comment>
<reference evidence="2 3" key="1">
    <citation type="submission" date="2018-01" db="EMBL/GenBank/DDBJ databases">
        <title>Whole genome sequencing of Histamine producing bacteria.</title>
        <authorList>
            <person name="Butler K."/>
        </authorList>
    </citation>
    <scope>NUCLEOTIDE SEQUENCE [LARGE SCALE GENOMIC DNA]</scope>
    <source>
        <strain evidence="2 3">A1-4</strain>
    </source>
</reference>
<gene>
    <name evidence="2" type="ORF">C0W53_21985</name>
</gene>
<protein>
    <recommendedName>
        <fullName evidence="1">CD-NTase-associated protein 12/Pycsar effector protein TIR domain-containing protein</fullName>
    </recommendedName>
</protein>
<dbReference type="Proteomes" id="UP000240728">
    <property type="component" value="Unassembled WGS sequence"/>
</dbReference>
<dbReference type="GO" id="GO:0050135">
    <property type="term" value="F:NADP+ nucleosidase activity"/>
    <property type="evidence" value="ECO:0007669"/>
    <property type="project" value="InterPro"/>
</dbReference>
<dbReference type="InterPro" id="IPR019302">
    <property type="entry name" value="CAP12/PCTIR_TIR_dom"/>
</dbReference>
<keyword evidence="3" id="KW-1185">Reference proteome</keyword>
<evidence type="ECO:0000313" key="3">
    <source>
        <dbReference type="Proteomes" id="UP000240728"/>
    </source>
</evidence>
<evidence type="ECO:0000313" key="2">
    <source>
        <dbReference type="EMBL" id="PSX39062.1"/>
    </source>
</evidence>
<organism evidence="2 3">
    <name type="scientific">Photobacterium kishitanii</name>
    <dbReference type="NCBI Taxonomy" id="318456"/>
    <lineage>
        <taxon>Bacteria</taxon>
        <taxon>Pseudomonadati</taxon>
        <taxon>Pseudomonadota</taxon>
        <taxon>Gammaproteobacteria</taxon>
        <taxon>Vibrionales</taxon>
        <taxon>Vibrionaceae</taxon>
        <taxon>Photobacterium</taxon>
    </lineage>
</organism>
<dbReference type="EMBL" id="PYOZ01000028">
    <property type="protein sequence ID" value="PSX39062.1"/>
    <property type="molecule type" value="Genomic_DNA"/>
</dbReference>
<dbReference type="Pfam" id="PF10137">
    <property type="entry name" value="CAP12-PCTIR_TIR"/>
    <property type="match status" value="1"/>
</dbReference>
<accession>A0AAX0YTA3</accession>
<dbReference type="RefSeq" id="WP_045043946.1">
    <property type="nucleotide sequence ID" value="NZ_JZTB01000042.1"/>
</dbReference>
<proteinExistence type="predicted"/>
<evidence type="ECO:0000259" key="1">
    <source>
        <dbReference type="Pfam" id="PF10137"/>
    </source>
</evidence>
<sequence length="320" mass="36032">MATISSKDRATLINYFQMEGGYVLDFSNRTFATFFEYFDIDIEAPKYSKGYPSDSKGNRMKGFWDLESDATVGGVLLGLIEYSDEKMMNAYNNTQYDDLRDKCVNICNELVNGTYNPAIKLGAKLTQSVRQAIQPLNLSHAELENISALPSDQVVPRQIPSTQIQQETILNLNTKKQRVFVVHGHDDVLRLQVENFIRKIGLEPVVLMDQASAGDTIIEKIDRCGDADFAVVLYTPCDVGKHKNAEELKGRARQNVVFEHGYFIARLGRKNVAAIVKQGVEIQNDIQGVVYIDANNWEHQLLKELHMAKLTFNANALYAS</sequence>